<dbReference type="AlphaFoldDB" id="A0A0S4LM91"/>
<dbReference type="PROSITE" id="PS00815">
    <property type="entry name" value="AIPM_HOMOCIT_SYNTH_1"/>
    <property type="match status" value="1"/>
</dbReference>
<organism evidence="12 13">
    <name type="scientific">Candidatus Nitrospira nitrificans</name>
    <dbReference type="NCBI Taxonomy" id="1742973"/>
    <lineage>
        <taxon>Bacteria</taxon>
        <taxon>Pseudomonadati</taxon>
        <taxon>Nitrospirota</taxon>
        <taxon>Nitrospiria</taxon>
        <taxon>Nitrospirales</taxon>
        <taxon>Nitrospiraceae</taxon>
        <taxon>Nitrospira</taxon>
    </lineage>
</organism>
<feature type="region of interest" description="Disordered" evidence="10">
    <location>
        <begin position="31"/>
        <end position="55"/>
    </location>
</feature>
<dbReference type="UniPathway" id="UPA00047">
    <property type="reaction ID" value="UER00066"/>
</dbReference>
<dbReference type="Pfam" id="PF08502">
    <property type="entry name" value="LeuA_dimer"/>
    <property type="match status" value="1"/>
</dbReference>
<gene>
    <name evidence="12" type="ORF">COMA2_30080</name>
</gene>
<keyword evidence="6" id="KW-0100">Branched-chain amino acid biosynthesis</keyword>
<name>A0A0S4LM91_9BACT</name>
<dbReference type="InterPro" id="IPR002034">
    <property type="entry name" value="AIPM/Hcit_synth_CS"/>
</dbReference>
<dbReference type="InterPro" id="IPR036230">
    <property type="entry name" value="LeuA_allosteric_dom_sf"/>
</dbReference>
<dbReference type="Proteomes" id="UP000198736">
    <property type="component" value="Unassembled WGS sequence"/>
</dbReference>
<evidence type="ECO:0000256" key="6">
    <source>
        <dbReference type="ARBA" id="ARBA00023304"/>
    </source>
</evidence>
<dbReference type="NCBIfam" id="TIGR00977">
    <property type="entry name" value="citramal_synth"/>
    <property type="match status" value="1"/>
</dbReference>
<dbReference type="CDD" id="cd07941">
    <property type="entry name" value="DRE_TIM_LeuA3"/>
    <property type="match status" value="1"/>
</dbReference>
<evidence type="ECO:0000256" key="10">
    <source>
        <dbReference type="SAM" id="MobiDB-lite"/>
    </source>
</evidence>
<dbReference type="InterPro" id="IPR013785">
    <property type="entry name" value="Aldolase_TIM"/>
</dbReference>
<dbReference type="GO" id="GO:0009097">
    <property type="term" value="P:isoleucine biosynthetic process"/>
    <property type="evidence" value="ECO:0007669"/>
    <property type="project" value="UniProtKB-UniRule"/>
</dbReference>
<evidence type="ECO:0000256" key="1">
    <source>
        <dbReference type="ARBA" id="ARBA00004743"/>
    </source>
</evidence>
<dbReference type="EMBL" id="CZPZ01000023">
    <property type="protein sequence ID" value="CUS37108.1"/>
    <property type="molecule type" value="Genomic_DNA"/>
</dbReference>
<feature type="domain" description="Pyruvate carboxyltransferase" evidence="11">
    <location>
        <begin position="65"/>
        <end position="329"/>
    </location>
</feature>
<evidence type="ECO:0000313" key="13">
    <source>
        <dbReference type="Proteomes" id="UP000198736"/>
    </source>
</evidence>
<evidence type="ECO:0000256" key="8">
    <source>
        <dbReference type="NCBIfam" id="TIGR00977"/>
    </source>
</evidence>
<comment type="pathway">
    <text evidence="1">Amino-acid biosynthesis; L-isoleucine biosynthesis; 2-oxobutanoate from pyruvate: step 1/3.</text>
</comment>
<reference evidence="13" key="1">
    <citation type="submission" date="2015-10" db="EMBL/GenBank/DDBJ databases">
        <authorList>
            <person name="Luecker S."/>
            <person name="Luecker S."/>
        </authorList>
    </citation>
    <scope>NUCLEOTIDE SEQUENCE [LARGE SCALE GENOMIC DNA]</scope>
</reference>
<dbReference type="Gene3D" id="3.30.160.270">
    <property type="match status" value="1"/>
</dbReference>
<dbReference type="Pfam" id="PF00682">
    <property type="entry name" value="HMGL-like"/>
    <property type="match status" value="1"/>
</dbReference>
<comment type="similarity">
    <text evidence="2 9">Belongs to the alpha-IPM synthase/homocitrate synthase family.</text>
</comment>
<keyword evidence="12" id="KW-0012">Acyltransferase</keyword>
<accession>A0A0S4LM91</accession>
<proteinExistence type="inferred from homology"/>
<keyword evidence="13" id="KW-1185">Reference proteome</keyword>
<evidence type="ECO:0000259" key="11">
    <source>
        <dbReference type="PROSITE" id="PS50991"/>
    </source>
</evidence>
<dbReference type="InterPro" id="IPR013709">
    <property type="entry name" value="2-isopropylmalate_synth_dimer"/>
</dbReference>
<dbReference type="Gene3D" id="3.20.20.70">
    <property type="entry name" value="Aldolase class I"/>
    <property type="match status" value="1"/>
</dbReference>
<evidence type="ECO:0000256" key="9">
    <source>
        <dbReference type="RuleBase" id="RU003523"/>
    </source>
</evidence>
<dbReference type="EC" id="2.3.3.21" evidence="8"/>
<evidence type="ECO:0000256" key="7">
    <source>
        <dbReference type="ARBA" id="ARBA00048263"/>
    </source>
</evidence>
<keyword evidence="5 9" id="KW-0808">Transferase</keyword>
<protein>
    <recommendedName>
        <fullName evidence="8">Citramalate synthase</fullName>
        <ecNumber evidence="8">2.3.3.21</ecNumber>
    </recommendedName>
</protein>
<dbReference type="PANTHER" id="PTHR43538:SF1">
    <property type="entry name" value="(R)-CITRAMALATE SYNTHASE"/>
    <property type="match status" value="1"/>
</dbReference>
<dbReference type="STRING" id="1742973.COMA2_30080"/>
<dbReference type="SMART" id="SM00917">
    <property type="entry name" value="LeuA_dimer"/>
    <property type="match status" value="1"/>
</dbReference>
<evidence type="ECO:0000256" key="4">
    <source>
        <dbReference type="ARBA" id="ARBA00022624"/>
    </source>
</evidence>
<dbReference type="GO" id="GO:0043714">
    <property type="term" value="F:(R)-citramalate synthase activity"/>
    <property type="evidence" value="ECO:0007669"/>
    <property type="project" value="UniProtKB-UniRule"/>
</dbReference>
<evidence type="ECO:0000313" key="12">
    <source>
        <dbReference type="EMBL" id="CUS37108.1"/>
    </source>
</evidence>
<dbReference type="SUPFAM" id="SSF110921">
    <property type="entry name" value="2-isopropylmalate synthase LeuA, allosteric (dimerisation) domain"/>
    <property type="match status" value="1"/>
</dbReference>
<dbReference type="GO" id="GO:0003852">
    <property type="term" value="F:2-isopropylmalate synthase activity"/>
    <property type="evidence" value="ECO:0007669"/>
    <property type="project" value="InterPro"/>
</dbReference>
<evidence type="ECO:0000256" key="3">
    <source>
        <dbReference type="ARBA" id="ARBA00022605"/>
    </source>
</evidence>
<dbReference type="Gene3D" id="1.10.238.260">
    <property type="match status" value="1"/>
</dbReference>
<dbReference type="PANTHER" id="PTHR43538">
    <property type="entry name" value="ALPHA-IPM SYNTHASE/HOMOCITRATE SYNTHASE"/>
    <property type="match status" value="1"/>
</dbReference>
<dbReference type="PROSITE" id="PS50991">
    <property type="entry name" value="PYR_CT"/>
    <property type="match status" value="1"/>
</dbReference>
<dbReference type="Pfam" id="PF22617">
    <property type="entry name" value="HCS_D2"/>
    <property type="match status" value="1"/>
</dbReference>
<keyword evidence="4" id="KW-0412">Isoleucine biosynthesis</keyword>
<feature type="compositionally biased region" description="Polar residues" evidence="10">
    <location>
        <begin position="34"/>
        <end position="44"/>
    </location>
</feature>
<sequence>MVAGTAGLANALALGAPRAVDREPLNLVPFSSMARKTSQSGSSRASREQQPLLKPTPSADQIALLEIYDTTLRDGAQAEDVSFSAEDKVRIAQKLDSLGVHFIEGGWPGANPKDIEFFRMIKTIPLKHADVIAFGSTRKASNIVRKDPNLQALLAAETKTITLFGKTWSLHVTDALGISLSKNLELIADSIAYLHGKGRRVFYDAEHFFDGYKTNPEYALATIRKAVEAGAERVILCDTNGGTMPWEVREICGVVQRECPVPLGIHAHNDCEMAVANSLVAIELGIRQVQGTINGIGERCGNANLCSIIPNLELKMKRPALTDRLSHLKDVSGFVTEIANLMPNKHQPYVGDSAFAHKGGVHIHAVLKNPATYEHVDPARVGNRQRMLISDYGGRSGLLDKIEAYGITLAKDHSKVDELIHTLKDRESQGYQFEGAEGSFELLMRKAMGSHRPSFQLLGFRVIVEKKQEDGTTLSEATVMVKVGDVVEHTAAVGAGPVNALDHALRKSLEKFYPQLQEVKLLDYKVRVLAANRGTESKVRVLIESGDHKDKWGTVGVSENIIEATWQALVDSIEYKLLAKG</sequence>
<dbReference type="InterPro" id="IPR005675">
    <property type="entry name" value="Citramal_synthase"/>
</dbReference>
<comment type="catalytic activity">
    <reaction evidence="7">
        <text>pyruvate + acetyl-CoA + H2O = (3R)-citramalate + CoA + H(+)</text>
        <dbReference type="Rhea" id="RHEA:19045"/>
        <dbReference type="ChEBI" id="CHEBI:15361"/>
        <dbReference type="ChEBI" id="CHEBI:15377"/>
        <dbReference type="ChEBI" id="CHEBI:15378"/>
        <dbReference type="ChEBI" id="CHEBI:30934"/>
        <dbReference type="ChEBI" id="CHEBI:57287"/>
        <dbReference type="ChEBI" id="CHEBI:57288"/>
        <dbReference type="EC" id="2.3.3.21"/>
    </reaction>
</comment>
<dbReference type="InterPro" id="IPR000891">
    <property type="entry name" value="PYR_CT"/>
</dbReference>
<evidence type="ECO:0000256" key="2">
    <source>
        <dbReference type="ARBA" id="ARBA00006154"/>
    </source>
</evidence>
<dbReference type="GO" id="GO:0009098">
    <property type="term" value="P:L-leucine biosynthetic process"/>
    <property type="evidence" value="ECO:0007669"/>
    <property type="project" value="InterPro"/>
</dbReference>
<keyword evidence="3" id="KW-0028">Amino-acid biosynthesis</keyword>
<evidence type="ECO:0000256" key="5">
    <source>
        <dbReference type="ARBA" id="ARBA00022679"/>
    </source>
</evidence>
<dbReference type="InterPro" id="IPR054691">
    <property type="entry name" value="LeuA/HCS_post-cat"/>
</dbReference>
<dbReference type="SUPFAM" id="SSF51569">
    <property type="entry name" value="Aldolase"/>
    <property type="match status" value="1"/>
</dbReference>